<dbReference type="Proteomes" id="UP000005233">
    <property type="component" value="Chromosome"/>
</dbReference>
<dbReference type="GeneID" id="11970882"/>
<dbReference type="HOGENOM" id="CLU_1529225_0_0_2"/>
<dbReference type="KEGG" id="mez:Mtc_0123"/>
<evidence type="ECO:0000313" key="1">
    <source>
        <dbReference type="EMBL" id="AFC98895.1"/>
    </source>
</evidence>
<name>H8I6K3_METCZ</name>
<dbReference type="STRING" id="1041930.Mtc_0123"/>
<proteinExistence type="predicted"/>
<dbReference type="AlphaFoldDB" id="H8I6K3"/>
<dbReference type="RefSeq" id="WP_014404734.1">
    <property type="nucleotide sequence ID" value="NC_017034.1"/>
</dbReference>
<protein>
    <submittedName>
        <fullName evidence="1">Uncharacterized protein</fullName>
    </submittedName>
</protein>
<dbReference type="EMBL" id="CP003243">
    <property type="protein sequence ID" value="AFC98895.1"/>
    <property type="molecule type" value="Genomic_DNA"/>
</dbReference>
<keyword evidence="2" id="KW-1185">Reference proteome</keyword>
<accession>H8I6K3</accession>
<sequence length="175" mass="19419">MRLDKERCGLRMLTEIVINRSGVNYDDVLLACTCRNCNKLMLGGTLTAIPEDSSFRIIIKAPDGVPSTLKGTELLSVTCNCGASYNIIFYGPSYYNGAGIVAYTIIQLDGVEEGLSDALDYMRRREAEPADLDRWLVETLADEFNSAIKIVNEKGVTLVAEDWTESKYSTGWIEE</sequence>
<evidence type="ECO:0000313" key="2">
    <source>
        <dbReference type="Proteomes" id="UP000005233"/>
    </source>
</evidence>
<gene>
    <name evidence="1" type="ordered locus">Mtc_0123</name>
</gene>
<dbReference type="eggNOG" id="arCOG13213">
    <property type="taxonomic scope" value="Archaea"/>
</dbReference>
<dbReference type="OrthoDB" id="374587at2157"/>
<reference evidence="1 2" key="1">
    <citation type="journal article" date="2012" name="J. Bacteriol.">
        <title>Complete genome sequence of a thermophilic methanogen, Methanocella conradii HZ254, isolated from Chinese rice field soil.</title>
        <authorList>
            <person name="Lu Z."/>
            <person name="Lu Y."/>
        </authorList>
    </citation>
    <scope>NUCLEOTIDE SEQUENCE [LARGE SCALE GENOMIC DNA]</scope>
    <source>
        <strain evidence="2">DSM 24694 / JCM 17849 / CGMCC 1.5162 / HZ254</strain>
    </source>
</reference>
<organism evidence="1 2">
    <name type="scientific">Methanocella conradii (strain DSM 24694 / JCM 17849 / CGMCC 1.5162 / HZ254)</name>
    <dbReference type="NCBI Taxonomy" id="1041930"/>
    <lineage>
        <taxon>Archaea</taxon>
        <taxon>Methanobacteriati</taxon>
        <taxon>Methanobacteriota</taxon>
        <taxon>Stenosarchaea group</taxon>
        <taxon>Methanomicrobia</taxon>
        <taxon>Methanocellales</taxon>
        <taxon>Methanocellaceae</taxon>
        <taxon>Methanocella</taxon>
    </lineage>
</organism>